<protein>
    <recommendedName>
        <fullName evidence="3">Receptor ligand binding region domain-containing protein</fullName>
    </recommendedName>
</protein>
<dbReference type="Proteomes" id="UP001432027">
    <property type="component" value="Unassembled WGS sequence"/>
</dbReference>
<keyword evidence="2" id="KW-1185">Reference proteome</keyword>
<organism evidence="1 2">
    <name type="scientific">Pristionchus entomophagus</name>
    <dbReference type="NCBI Taxonomy" id="358040"/>
    <lineage>
        <taxon>Eukaryota</taxon>
        <taxon>Metazoa</taxon>
        <taxon>Ecdysozoa</taxon>
        <taxon>Nematoda</taxon>
        <taxon>Chromadorea</taxon>
        <taxon>Rhabditida</taxon>
        <taxon>Rhabditina</taxon>
        <taxon>Diplogasteromorpha</taxon>
        <taxon>Diplogasteroidea</taxon>
        <taxon>Neodiplogasteridae</taxon>
        <taxon>Pristionchus</taxon>
    </lineage>
</organism>
<evidence type="ECO:0000313" key="1">
    <source>
        <dbReference type="EMBL" id="GMS82428.1"/>
    </source>
</evidence>
<evidence type="ECO:0008006" key="3">
    <source>
        <dbReference type="Google" id="ProtNLM"/>
    </source>
</evidence>
<gene>
    <name evidence="1" type="ORF">PENTCL1PPCAC_4603</name>
</gene>
<name>A0AAV5SHA1_9BILA</name>
<feature type="non-terminal residue" evidence="1">
    <location>
        <position position="103"/>
    </location>
</feature>
<accession>A0AAV5SHA1</accession>
<proteinExistence type="predicted"/>
<dbReference type="AlphaFoldDB" id="A0AAV5SHA1"/>
<sequence length="103" mass="11811">SIASEFLASANINNYSVKVTDDITEDTCVTVINLIRQFNFRCVKIDHESGPISRELLRRVADTQKRIYVYTKRCMRNVGALIPIIEEVFSRKCCILDLSGTFY</sequence>
<comment type="caution">
    <text evidence="1">The sequence shown here is derived from an EMBL/GenBank/DDBJ whole genome shotgun (WGS) entry which is preliminary data.</text>
</comment>
<evidence type="ECO:0000313" key="2">
    <source>
        <dbReference type="Proteomes" id="UP001432027"/>
    </source>
</evidence>
<feature type="non-terminal residue" evidence="1">
    <location>
        <position position="1"/>
    </location>
</feature>
<dbReference type="EMBL" id="BTSX01000002">
    <property type="protein sequence ID" value="GMS82428.1"/>
    <property type="molecule type" value="Genomic_DNA"/>
</dbReference>
<reference evidence="1" key="1">
    <citation type="submission" date="2023-10" db="EMBL/GenBank/DDBJ databases">
        <title>Genome assembly of Pristionchus species.</title>
        <authorList>
            <person name="Yoshida K."/>
            <person name="Sommer R.J."/>
        </authorList>
    </citation>
    <scope>NUCLEOTIDE SEQUENCE</scope>
    <source>
        <strain evidence="1">RS0144</strain>
    </source>
</reference>